<comment type="pathway">
    <text evidence="1">Carotenoid biosynthesis.</text>
</comment>
<dbReference type="NCBIfam" id="TIGR02734">
    <property type="entry name" value="crtI_fam"/>
    <property type="match status" value="1"/>
</dbReference>
<dbReference type="AlphaFoldDB" id="A0A8J7UMB1"/>
<dbReference type="EC" id="1.3.99.26" evidence="5"/>
<dbReference type="SUPFAM" id="SSF51905">
    <property type="entry name" value="FAD/NAD(P)-binding domain"/>
    <property type="match status" value="1"/>
</dbReference>
<keyword evidence="3 5" id="KW-0560">Oxidoreductase</keyword>
<dbReference type="RefSeq" id="WP_209546454.1">
    <property type="nucleotide sequence ID" value="NZ_BAAADX010000002.1"/>
</dbReference>
<name>A0A8J7UMB1_9EURY</name>
<keyword evidence="6" id="KW-1185">Reference proteome</keyword>
<evidence type="ECO:0000256" key="1">
    <source>
        <dbReference type="ARBA" id="ARBA00004829"/>
    </source>
</evidence>
<dbReference type="InterPro" id="IPR002937">
    <property type="entry name" value="Amino_oxidase"/>
</dbReference>
<reference evidence="5 6" key="1">
    <citation type="submission" date="2021-03" db="EMBL/GenBank/DDBJ databases">
        <title>Genomic Encyclopedia of Type Strains, Phase IV (KMG-IV): sequencing the most valuable type-strain genomes for metagenomic binning, comparative biology and taxonomic classification.</title>
        <authorList>
            <person name="Goeker M."/>
        </authorList>
    </citation>
    <scope>NUCLEOTIDE SEQUENCE [LARGE SCALE GENOMIC DNA]</scope>
    <source>
        <strain evidence="5 6">DSM 12287</strain>
    </source>
</reference>
<dbReference type="Pfam" id="PF01593">
    <property type="entry name" value="Amino_oxidase"/>
    <property type="match status" value="1"/>
</dbReference>
<dbReference type="PRINTS" id="PR00419">
    <property type="entry name" value="ADXRDTASE"/>
</dbReference>
<evidence type="ECO:0000256" key="2">
    <source>
        <dbReference type="ARBA" id="ARBA00022746"/>
    </source>
</evidence>
<proteinExistence type="predicted"/>
<dbReference type="EC" id="1.3.99.31" evidence="5"/>
<sequence length="540" mass="58866">MSTQPDAGPSDADEPLAGESIAVVGAGFGGLSAASYLADAGADVTLFERNEHPGGYAGRIERDGFRIDTGPSWYLMPEVFDRFFEQFGRSTDDYYDLIELDPLYEVIWKDGDRASMPADRAGQKALFESYEPGAGEVLDDYLADAAEAYELGMDRFVYPSRSRLRDMVDADVLRSGRALPKLREMDEYVSGYFESEKLRQIAEYKLVFLGGSPYNTPAIYTLMSHVDMNLGVSHPAGGIASVVDAMADLARELGVSIRTSEPVTAIEPSIPASTPTFTVETARRAADDGGTAAADARSASGSSTRFDRVVANAPPPHVERDLLPAGTVDRESYWESRTYAPSAYLSYIGVEGEVDLEHHTLVFPTDWRPHFDDIFDEPGWPDDPAYYVHVPSKTDPEAAPDGHEAVFLLVPLAAGLEDDPETRERFRELVFDDLAEHAGVDFRDRIVFEETACVDDFRRRFNAPRGTALALSHTLEQTGPLRPAHRAPGVDGLYYVGAYTNPGIGMPMCLLSGEHVAEAVVEDAAGSGVLPSVVPTSTLR</sequence>
<evidence type="ECO:0000313" key="6">
    <source>
        <dbReference type="Proteomes" id="UP000770586"/>
    </source>
</evidence>
<dbReference type="InterPro" id="IPR014105">
    <property type="entry name" value="Carotenoid/retinoid_OxRdtase"/>
</dbReference>
<dbReference type="EC" id="1.3.99.28" evidence="5"/>
<accession>A0A8J7UMB1</accession>
<gene>
    <name evidence="5" type="ORF">J2744_001617</name>
</gene>
<comment type="caution">
    <text evidence="5">The sequence shown here is derived from an EMBL/GenBank/DDBJ whole genome shotgun (WGS) entry which is preliminary data.</text>
</comment>
<dbReference type="PANTHER" id="PTHR43734">
    <property type="entry name" value="PHYTOENE DESATURASE"/>
    <property type="match status" value="1"/>
</dbReference>
<dbReference type="PANTHER" id="PTHR43734:SF1">
    <property type="entry name" value="PHYTOENE DESATURASE"/>
    <property type="match status" value="1"/>
</dbReference>
<dbReference type="EMBL" id="JAGGKE010000005">
    <property type="protein sequence ID" value="MBP1901939.1"/>
    <property type="molecule type" value="Genomic_DNA"/>
</dbReference>
<evidence type="ECO:0000259" key="4">
    <source>
        <dbReference type="Pfam" id="PF01593"/>
    </source>
</evidence>
<keyword evidence="2" id="KW-0125">Carotenoid biosynthesis</keyword>
<dbReference type="GO" id="GO:0016117">
    <property type="term" value="P:carotenoid biosynthetic process"/>
    <property type="evidence" value="ECO:0007669"/>
    <property type="project" value="UniProtKB-KW"/>
</dbReference>
<protein>
    <submittedName>
        <fullName evidence="5">Phytoene desaturase</fullName>
        <ecNumber evidence="5">1.3.99.26</ecNumber>
        <ecNumber evidence="5">1.3.99.28</ecNumber>
        <ecNumber evidence="5">1.3.99.29</ecNumber>
        <ecNumber evidence="5">1.3.99.31</ecNumber>
    </submittedName>
</protein>
<organism evidence="5 6">
    <name type="scientific">Halorubrum trapanicum</name>
    <dbReference type="NCBI Taxonomy" id="29284"/>
    <lineage>
        <taxon>Archaea</taxon>
        <taxon>Methanobacteriati</taxon>
        <taxon>Methanobacteriota</taxon>
        <taxon>Stenosarchaea group</taxon>
        <taxon>Halobacteria</taxon>
        <taxon>Halobacteriales</taxon>
        <taxon>Haloferacaceae</taxon>
        <taxon>Halorubrum</taxon>
    </lineage>
</organism>
<evidence type="ECO:0000313" key="5">
    <source>
        <dbReference type="EMBL" id="MBP1901939.1"/>
    </source>
</evidence>
<feature type="domain" description="Amine oxidase" evidence="4">
    <location>
        <begin position="29"/>
        <end position="520"/>
    </location>
</feature>
<dbReference type="OrthoDB" id="40741at2157"/>
<dbReference type="EC" id="1.3.99.29" evidence="5"/>
<dbReference type="GO" id="GO:0016491">
    <property type="term" value="F:oxidoreductase activity"/>
    <property type="evidence" value="ECO:0007669"/>
    <property type="project" value="UniProtKB-KW"/>
</dbReference>
<dbReference type="Proteomes" id="UP000770586">
    <property type="component" value="Unassembled WGS sequence"/>
</dbReference>
<dbReference type="InterPro" id="IPR036188">
    <property type="entry name" value="FAD/NAD-bd_sf"/>
</dbReference>
<dbReference type="Gene3D" id="3.50.50.60">
    <property type="entry name" value="FAD/NAD(P)-binding domain"/>
    <property type="match status" value="2"/>
</dbReference>
<evidence type="ECO:0000256" key="3">
    <source>
        <dbReference type="ARBA" id="ARBA00023002"/>
    </source>
</evidence>